<evidence type="ECO:0000313" key="3">
    <source>
        <dbReference type="Proteomes" id="UP001235744"/>
    </source>
</evidence>
<evidence type="ECO:0008006" key="4">
    <source>
        <dbReference type="Google" id="ProtNLM"/>
    </source>
</evidence>
<dbReference type="Gene3D" id="2.30.320.10">
    <property type="entry name" value="YwqG-like"/>
    <property type="match status" value="1"/>
</dbReference>
<reference evidence="2 3" key="1">
    <citation type="submission" date="2023-03" db="EMBL/GenBank/DDBJ databases">
        <title>Isolation and description of six Streptomyces strains from soil environments, able to metabolize different microbial glucans.</title>
        <authorList>
            <person name="Widen T."/>
            <person name="Larsbrink J."/>
        </authorList>
    </citation>
    <scope>NUCLEOTIDE SEQUENCE [LARGE SCALE GENOMIC DNA]</scope>
    <source>
        <strain evidence="2 3">Alt2</strain>
    </source>
</reference>
<accession>A0ABY9ITM4</accession>
<dbReference type="RefSeq" id="WP_306070224.1">
    <property type="nucleotide sequence ID" value="NZ_CP120988.1"/>
</dbReference>
<dbReference type="Proteomes" id="UP001235744">
    <property type="component" value="Chromosome"/>
</dbReference>
<evidence type="ECO:0000313" key="2">
    <source>
        <dbReference type="EMBL" id="WLQ58775.1"/>
    </source>
</evidence>
<keyword evidence="3" id="KW-1185">Reference proteome</keyword>
<protein>
    <recommendedName>
        <fullName evidence="4">DUF1963 domain-containing protein</fullName>
    </recommendedName>
</protein>
<gene>
    <name evidence="2" type="ORF">P8A19_26580</name>
</gene>
<sequence length="351" mass="38610">MSIATPPRPLDVTALFPRLAPLARTATRLHPRPGSPTMHDSSVGGPLLWPADEPWPHCPGPHVWDGRNPALSPDDVRWERHIRAELTGRPCSDPNLPLAARYTPQEAAIAKRIKAGRPWPDGLVAMLPLAQLYVRDIPGLRPPGQSEADLLQVLWCPFDHPANPTTTLRWRSTAEITDVLDAPPEPSAMQFRGYLPEPCLLAPEEITEYPHSLELSKELQEELRDWSRWQAAGAAVDSSYSVAPDEFYTGELSVAPGWKVGGWTRWGLTDPMPRRCPECGTDTDPLLTIAGSEWNAGTQGWAPEEDRANLTSPLPLPASQKPTGLDIARGSNLQLHACPVSPDHPHIELIQ</sequence>
<evidence type="ECO:0000256" key="1">
    <source>
        <dbReference type="SAM" id="MobiDB-lite"/>
    </source>
</evidence>
<proteinExistence type="predicted"/>
<feature type="region of interest" description="Disordered" evidence="1">
    <location>
        <begin position="296"/>
        <end position="325"/>
    </location>
</feature>
<dbReference type="EMBL" id="CP120988">
    <property type="protein sequence ID" value="WLQ58775.1"/>
    <property type="molecule type" value="Genomic_DNA"/>
</dbReference>
<organism evidence="2 3">
    <name type="scientific">Streptomyces poriferorum</name>
    <dbReference type="NCBI Taxonomy" id="2798799"/>
    <lineage>
        <taxon>Bacteria</taxon>
        <taxon>Bacillati</taxon>
        <taxon>Actinomycetota</taxon>
        <taxon>Actinomycetes</taxon>
        <taxon>Kitasatosporales</taxon>
        <taxon>Streptomycetaceae</taxon>
        <taxon>Streptomyces</taxon>
    </lineage>
</organism>
<name>A0ABY9ITM4_9ACTN</name>